<keyword evidence="3" id="KW-0408">Iron</keyword>
<evidence type="ECO:0000313" key="6">
    <source>
        <dbReference type="EMBL" id="GAA0949414.1"/>
    </source>
</evidence>
<gene>
    <name evidence="6" type="ORF">GCM10009554_48000</name>
</gene>
<dbReference type="RefSeq" id="WP_343974419.1">
    <property type="nucleotide sequence ID" value="NZ_BAAAHK010000012.1"/>
</dbReference>
<evidence type="ECO:0000256" key="3">
    <source>
        <dbReference type="ARBA" id="ARBA00023004"/>
    </source>
</evidence>
<dbReference type="InterPro" id="IPR036922">
    <property type="entry name" value="Rieske_2Fe-2S_sf"/>
</dbReference>
<dbReference type="Gene3D" id="2.102.10.10">
    <property type="entry name" value="Rieske [2Fe-2S] iron-sulphur domain"/>
    <property type="match status" value="1"/>
</dbReference>
<comment type="caution">
    <text evidence="6">The sequence shown here is derived from an EMBL/GenBank/DDBJ whole genome shotgun (WGS) entry which is preliminary data.</text>
</comment>
<evidence type="ECO:0000256" key="4">
    <source>
        <dbReference type="ARBA" id="ARBA00023014"/>
    </source>
</evidence>
<accession>A0ABN1QYU3</accession>
<keyword evidence="4" id="KW-0411">Iron-sulfur</keyword>
<dbReference type="SUPFAM" id="SSF50022">
    <property type="entry name" value="ISP domain"/>
    <property type="match status" value="1"/>
</dbReference>
<keyword evidence="1" id="KW-0001">2Fe-2S</keyword>
<name>A0ABN1QYU3_9ACTN</name>
<proteinExistence type="predicted"/>
<dbReference type="EMBL" id="BAAAHK010000012">
    <property type="protein sequence ID" value="GAA0949414.1"/>
    <property type="molecule type" value="Genomic_DNA"/>
</dbReference>
<organism evidence="6 7">
    <name type="scientific">Kribbella koreensis</name>
    <dbReference type="NCBI Taxonomy" id="57909"/>
    <lineage>
        <taxon>Bacteria</taxon>
        <taxon>Bacillati</taxon>
        <taxon>Actinomycetota</taxon>
        <taxon>Actinomycetes</taxon>
        <taxon>Propionibacteriales</taxon>
        <taxon>Kribbellaceae</taxon>
        <taxon>Kribbella</taxon>
    </lineage>
</organism>
<dbReference type="Pfam" id="PF00355">
    <property type="entry name" value="Rieske"/>
    <property type="match status" value="1"/>
</dbReference>
<evidence type="ECO:0000256" key="1">
    <source>
        <dbReference type="ARBA" id="ARBA00022714"/>
    </source>
</evidence>
<keyword evidence="2" id="KW-0479">Metal-binding</keyword>
<dbReference type="InterPro" id="IPR017941">
    <property type="entry name" value="Rieske_2Fe-2S"/>
</dbReference>
<dbReference type="CDD" id="cd03467">
    <property type="entry name" value="Rieske"/>
    <property type="match status" value="1"/>
</dbReference>
<keyword evidence="7" id="KW-1185">Reference proteome</keyword>
<feature type="domain" description="Rieske" evidence="5">
    <location>
        <begin position="134"/>
        <end position="230"/>
    </location>
</feature>
<sequence length="237" mass="24932">MRGVRRFVDDLLNRRRTRPAAVDEADESQIRTAVTLRAAGPDSTPTDDFVNSLRERLRTELDDDTSAAHEPADGTPVRELRGSSRRRFVASIAAASAASVAIGVAAGEALGGGGEAVTAEPGEQTITPDNGEWRGIVAAKDLPDGAVRPFDTGSISGFVHRSGDQLNAVSGVCTHLGCKLALDGPARQLNCPCHNAAFGVDGAVLHHRLPIALPPLPKLNVRESDGVVQVFVPPRQA</sequence>
<protein>
    <submittedName>
        <fullName evidence="6">Rieske (2Fe-2S) protein</fullName>
    </submittedName>
</protein>
<dbReference type="Proteomes" id="UP001500542">
    <property type="component" value="Unassembled WGS sequence"/>
</dbReference>
<evidence type="ECO:0000313" key="7">
    <source>
        <dbReference type="Proteomes" id="UP001500542"/>
    </source>
</evidence>
<reference evidence="6 7" key="1">
    <citation type="journal article" date="2019" name="Int. J. Syst. Evol. Microbiol.">
        <title>The Global Catalogue of Microorganisms (GCM) 10K type strain sequencing project: providing services to taxonomists for standard genome sequencing and annotation.</title>
        <authorList>
            <consortium name="The Broad Institute Genomics Platform"/>
            <consortium name="The Broad Institute Genome Sequencing Center for Infectious Disease"/>
            <person name="Wu L."/>
            <person name="Ma J."/>
        </authorList>
    </citation>
    <scope>NUCLEOTIDE SEQUENCE [LARGE SCALE GENOMIC DNA]</scope>
    <source>
        <strain evidence="6 7">JCM 10977</strain>
    </source>
</reference>
<evidence type="ECO:0000259" key="5">
    <source>
        <dbReference type="PROSITE" id="PS51296"/>
    </source>
</evidence>
<dbReference type="PROSITE" id="PS51296">
    <property type="entry name" value="RIESKE"/>
    <property type="match status" value="1"/>
</dbReference>
<evidence type="ECO:0000256" key="2">
    <source>
        <dbReference type="ARBA" id="ARBA00022723"/>
    </source>
</evidence>